<dbReference type="EMBL" id="CP019937">
    <property type="protein sequence ID" value="ARO13374.1"/>
    <property type="molecule type" value="Genomic_DNA"/>
</dbReference>
<proteinExistence type="predicted"/>
<dbReference type="KEGG" id="kro:BVG79_00012"/>
<keyword evidence="2" id="KW-1185">Reference proteome</keyword>
<dbReference type="RefSeq" id="WP_085785107.1">
    <property type="nucleotide sequence ID" value="NZ_CP019937.1"/>
</dbReference>
<gene>
    <name evidence="1" type="ORF">BVG79_00012</name>
</gene>
<dbReference type="AlphaFoldDB" id="A0A1W6NVX8"/>
<accession>A0A1W6NVX8</accession>
<sequence length="78" mass="9168">MTEQQLDEMLTFHWKRVIRRTMAGDDAFLKGFVVSIARHAKRKTWWPSDKQARIMRDLVDDLLTNEPNPVLVEEEDAA</sequence>
<evidence type="ECO:0000313" key="2">
    <source>
        <dbReference type="Proteomes" id="UP000242447"/>
    </source>
</evidence>
<dbReference type="STRING" id="92947.BVG79_00012"/>
<protein>
    <submittedName>
        <fullName evidence="1">Uncharacterized protein</fullName>
    </submittedName>
</protein>
<name>A0A1W6NVX8_9RHOB</name>
<evidence type="ECO:0000313" key="1">
    <source>
        <dbReference type="EMBL" id="ARO13374.1"/>
    </source>
</evidence>
<dbReference type="Proteomes" id="UP000242447">
    <property type="component" value="Chromosome"/>
</dbReference>
<organism evidence="1 2">
    <name type="scientific">Ketogulonicigenium robustum</name>
    <dbReference type="NCBI Taxonomy" id="92947"/>
    <lineage>
        <taxon>Bacteria</taxon>
        <taxon>Pseudomonadati</taxon>
        <taxon>Pseudomonadota</taxon>
        <taxon>Alphaproteobacteria</taxon>
        <taxon>Rhodobacterales</taxon>
        <taxon>Roseobacteraceae</taxon>
        <taxon>Ketogulonicigenium</taxon>
    </lineage>
</organism>
<dbReference type="OrthoDB" id="7866188at2"/>
<reference evidence="1 2" key="1">
    <citation type="submission" date="2017-02" db="EMBL/GenBank/DDBJ databases">
        <title>Ketogulonicigenium robustum SPU B003 Genome sequencing and assembly.</title>
        <authorList>
            <person name="Li Y."/>
            <person name="Liu L."/>
            <person name="Wang C."/>
            <person name="Zhang M."/>
            <person name="Zhang T."/>
            <person name="Zhang Y."/>
        </authorList>
    </citation>
    <scope>NUCLEOTIDE SEQUENCE [LARGE SCALE GENOMIC DNA]</scope>
    <source>
        <strain evidence="1 2">SPU_B003</strain>
    </source>
</reference>